<name>A0ABR0G1P1_9PEZI</name>
<proteinExistence type="predicted"/>
<evidence type="ECO:0000313" key="2">
    <source>
        <dbReference type="Proteomes" id="UP001322138"/>
    </source>
</evidence>
<dbReference type="GeneID" id="87894840"/>
<sequence>MCEYKQREYLGCGHLRWLATKYCERYKVHGKIAKCEPEIMEFEESPKICGSCLTKDNPPHLSLKLDPNSPMGRFLSCCR</sequence>
<keyword evidence="2" id="KW-1185">Reference proteome</keyword>
<dbReference type="EMBL" id="JAFFGZ010000001">
    <property type="protein sequence ID" value="KAK4649633.1"/>
    <property type="molecule type" value="Genomic_DNA"/>
</dbReference>
<evidence type="ECO:0000313" key="1">
    <source>
        <dbReference type="EMBL" id="KAK4649633.1"/>
    </source>
</evidence>
<comment type="caution">
    <text evidence="1">The sequence shown here is derived from an EMBL/GenBank/DDBJ whole genome shotgun (WGS) entry which is preliminary data.</text>
</comment>
<accession>A0ABR0G1P1</accession>
<organism evidence="1 2">
    <name type="scientific">Podospora bellae-mahoneyi</name>
    <dbReference type="NCBI Taxonomy" id="2093777"/>
    <lineage>
        <taxon>Eukaryota</taxon>
        <taxon>Fungi</taxon>
        <taxon>Dikarya</taxon>
        <taxon>Ascomycota</taxon>
        <taxon>Pezizomycotina</taxon>
        <taxon>Sordariomycetes</taxon>
        <taxon>Sordariomycetidae</taxon>
        <taxon>Sordariales</taxon>
        <taxon>Podosporaceae</taxon>
        <taxon>Podospora</taxon>
    </lineage>
</organism>
<protein>
    <submittedName>
        <fullName evidence="1">Uncharacterized protein</fullName>
    </submittedName>
</protein>
<gene>
    <name evidence="1" type="ORF">QC761_120740</name>
</gene>
<dbReference type="Proteomes" id="UP001322138">
    <property type="component" value="Unassembled WGS sequence"/>
</dbReference>
<dbReference type="RefSeq" id="XP_062738608.1">
    <property type="nucleotide sequence ID" value="XM_062875358.1"/>
</dbReference>
<reference evidence="1 2" key="1">
    <citation type="journal article" date="2023" name="bioRxiv">
        <title>High-quality genome assemblies of four members of thePodospora anserinaspecies complex.</title>
        <authorList>
            <person name="Ament-Velasquez S.L."/>
            <person name="Vogan A.A."/>
            <person name="Wallerman O."/>
            <person name="Hartmann F."/>
            <person name="Gautier V."/>
            <person name="Silar P."/>
            <person name="Giraud T."/>
            <person name="Johannesson H."/>
        </authorList>
    </citation>
    <scope>NUCLEOTIDE SEQUENCE [LARGE SCALE GENOMIC DNA]</scope>
    <source>
        <strain evidence="1 2">CBS 112042</strain>
    </source>
</reference>